<dbReference type="SUPFAM" id="SSF55729">
    <property type="entry name" value="Acyl-CoA N-acyltransferases (Nat)"/>
    <property type="match status" value="1"/>
</dbReference>
<dbReference type="CDD" id="cd04301">
    <property type="entry name" value="NAT_SF"/>
    <property type="match status" value="1"/>
</dbReference>
<dbReference type="EMBL" id="DXBG01000203">
    <property type="protein sequence ID" value="HIZ65983.1"/>
    <property type="molecule type" value="Genomic_DNA"/>
</dbReference>
<dbReference type="Gene3D" id="3.40.630.30">
    <property type="match status" value="1"/>
</dbReference>
<dbReference type="InterPro" id="IPR000182">
    <property type="entry name" value="GNAT_dom"/>
</dbReference>
<comment type="caution">
    <text evidence="2">The sequence shown here is derived from an EMBL/GenBank/DDBJ whole genome shotgun (WGS) entry which is preliminary data.</text>
</comment>
<evidence type="ECO:0000313" key="3">
    <source>
        <dbReference type="Proteomes" id="UP000824056"/>
    </source>
</evidence>
<organism evidence="2 3">
    <name type="scientific">Candidatus Blautia pullicola</name>
    <dbReference type="NCBI Taxonomy" id="2838498"/>
    <lineage>
        <taxon>Bacteria</taxon>
        <taxon>Bacillati</taxon>
        <taxon>Bacillota</taxon>
        <taxon>Clostridia</taxon>
        <taxon>Lachnospirales</taxon>
        <taxon>Lachnospiraceae</taxon>
        <taxon>Blautia</taxon>
    </lineage>
</organism>
<dbReference type="InterPro" id="IPR051531">
    <property type="entry name" value="N-acetyltransferase"/>
</dbReference>
<dbReference type="Proteomes" id="UP000824056">
    <property type="component" value="Unassembled WGS sequence"/>
</dbReference>
<feature type="domain" description="N-acetyltransferase" evidence="1">
    <location>
        <begin position="18"/>
        <end position="174"/>
    </location>
</feature>
<accession>A0A9D2FR86</accession>
<protein>
    <submittedName>
        <fullName evidence="2">GNAT family N-acetyltransferase</fullName>
    </submittedName>
</protein>
<reference evidence="2" key="1">
    <citation type="journal article" date="2021" name="PeerJ">
        <title>Extensive microbial diversity within the chicken gut microbiome revealed by metagenomics and culture.</title>
        <authorList>
            <person name="Gilroy R."/>
            <person name="Ravi A."/>
            <person name="Getino M."/>
            <person name="Pursley I."/>
            <person name="Horton D.L."/>
            <person name="Alikhan N.F."/>
            <person name="Baker D."/>
            <person name="Gharbi K."/>
            <person name="Hall N."/>
            <person name="Watson M."/>
            <person name="Adriaenssens E.M."/>
            <person name="Foster-Nyarko E."/>
            <person name="Jarju S."/>
            <person name="Secka A."/>
            <person name="Antonio M."/>
            <person name="Oren A."/>
            <person name="Chaudhuri R.R."/>
            <person name="La Ragione R."/>
            <person name="Hildebrand F."/>
            <person name="Pallen M.J."/>
        </authorList>
    </citation>
    <scope>NUCLEOTIDE SEQUENCE</scope>
    <source>
        <strain evidence="2">1068</strain>
    </source>
</reference>
<sequence>MYLQEKFPSDFILHKNNITIKQAKIDDLMYIWSASKEELKGLVTCRPIAARGYDSTKKLFLRKMENPNICFFVISLFDSPIGKISFSDYNSRNRSVEIGYSLLPAFRNHGYMTSALKLLISYVFENTDINKVYAQTASFNDSSIKLLENLGFFRDACLREHHEQNGLLYSDFIYSILASDYRRNGLPDLINRHK</sequence>
<gene>
    <name evidence="2" type="ORF">H9809_08835</name>
</gene>
<dbReference type="Pfam" id="PF13302">
    <property type="entry name" value="Acetyltransf_3"/>
    <property type="match status" value="1"/>
</dbReference>
<dbReference type="AlphaFoldDB" id="A0A9D2FR86"/>
<dbReference type="GO" id="GO:0016747">
    <property type="term" value="F:acyltransferase activity, transferring groups other than amino-acyl groups"/>
    <property type="evidence" value="ECO:0007669"/>
    <property type="project" value="InterPro"/>
</dbReference>
<dbReference type="PROSITE" id="PS51186">
    <property type="entry name" value="GNAT"/>
    <property type="match status" value="1"/>
</dbReference>
<dbReference type="PANTHER" id="PTHR43792">
    <property type="entry name" value="GNAT FAMILY, PUTATIVE (AFU_ORTHOLOGUE AFUA_3G00765)-RELATED-RELATED"/>
    <property type="match status" value="1"/>
</dbReference>
<name>A0A9D2FR86_9FIRM</name>
<dbReference type="InterPro" id="IPR016181">
    <property type="entry name" value="Acyl_CoA_acyltransferase"/>
</dbReference>
<reference evidence="2" key="2">
    <citation type="submission" date="2021-04" db="EMBL/GenBank/DDBJ databases">
        <authorList>
            <person name="Gilroy R."/>
        </authorList>
    </citation>
    <scope>NUCLEOTIDE SEQUENCE</scope>
    <source>
        <strain evidence="2">1068</strain>
    </source>
</reference>
<proteinExistence type="predicted"/>
<evidence type="ECO:0000313" key="2">
    <source>
        <dbReference type="EMBL" id="HIZ65983.1"/>
    </source>
</evidence>
<evidence type="ECO:0000259" key="1">
    <source>
        <dbReference type="PROSITE" id="PS51186"/>
    </source>
</evidence>